<name>A0A822YVJ9_NELNU</name>
<keyword evidence="3" id="KW-1185">Reference proteome</keyword>
<feature type="chain" id="PRO_5032994821" evidence="1">
    <location>
        <begin position="24"/>
        <end position="46"/>
    </location>
</feature>
<keyword evidence="1" id="KW-0732">Signal</keyword>
<evidence type="ECO:0000313" key="2">
    <source>
        <dbReference type="EMBL" id="DAD35591.1"/>
    </source>
</evidence>
<dbReference type="Proteomes" id="UP000607653">
    <property type="component" value="Unassembled WGS sequence"/>
</dbReference>
<proteinExistence type="predicted"/>
<organism evidence="2 3">
    <name type="scientific">Nelumbo nucifera</name>
    <name type="common">Sacred lotus</name>
    <dbReference type="NCBI Taxonomy" id="4432"/>
    <lineage>
        <taxon>Eukaryota</taxon>
        <taxon>Viridiplantae</taxon>
        <taxon>Streptophyta</taxon>
        <taxon>Embryophyta</taxon>
        <taxon>Tracheophyta</taxon>
        <taxon>Spermatophyta</taxon>
        <taxon>Magnoliopsida</taxon>
        <taxon>Proteales</taxon>
        <taxon>Nelumbonaceae</taxon>
        <taxon>Nelumbo</taxon>
    </lineage>
</organism>
<sequence>MLDLSALVQFVFIFIDSITMVSSCLHCIIESVDFYVNCSQQFEISQ</sequence>
<feature type="signal peptide" evidence="1">
    <location>
        <begin position="1"/>
        <end position="23"/>
    </location>
</feature>
<evidence type="ECO:0000256" key="1">
    <source>
        <dbReference type="SAM" id="SignalP"/>
    </source>
</evidence>
<reference evidence="2 3" key="1">
    <citation type="journal article" date="2020" name="Mol. Biol. Evol.">
        <title>Distinct Expression and Methylation Patterns for Genes with Different Fates following a Single Whole-Genome Duplication in Flowering Plants.</title>
        <authorList>
            <person name="Shi T."/>
            <person name="Rahmani R.S."/>
            <person name="Gugger P.F."/>
            <person name="Wang M."/>
            <person name="Li H."/>
            <person name="Zhang Y."/>
            <person name="Li Z."/>
            <person name="Wang Q."/>
            <person name="Van de Peer Y."/>
            <person name="Marchal K."/>
            <person name="Chen J."/>
        </authorList>
    </citation>
    <scope>NUCLEOTIDE SEQUENCE [LARGE SCALE GENOMIC DNA]</scope>
    <source>
        <tissue evidence="2">Leaf</tissue>
    </source>
</reference>
<protein>
    <submittedName>
        <fullName evidence="2">Uncharacterized protein</fullName>
    </submittedName>
</protein>
<dbReference type="EMBL" id="DUZY01000004">
    <property type="protein sequence ID" value="DAD35591.1"/>
    <property type="molecule type" value="Genomic_DNA"/>
</dbReference>
<comment type="caution">
    <text evidence="2">The sequence shown here is derived from an EMBL/GenBank/DDBJ whole genome shotgun (WGS) entry which is preliminary data.</text>
</comment>
<dbReference type="AlphaFoldDB" id="A0A822YVJ9"/>
<evidence type="ECO:0000313" key="3">
    <source>
        <dbReference type="Proteomes" id="UP000607653"/>
    </source>
</evidence>
<accession>A0A822YVJ9</accession>
<gene>
    <name evidence="2" type="ORF">HUJ06_006231</name>
</gene>